<dbReference type="SUPFAM" id="SSF52172">
    <property type="entry name" value="CheY-like"/>
    <property type="match status" value="1"/>
</dbReference>
<dbReference type="Pfam" id="PF00072">
    <property type="entry name" value="Response_reg"/>
    <property type="match status" value="1"/>
</dbReference>
<evidence type="ECO:0000256" key="4">
    <source>
        <dbReference type="PROSITE-ProRule" id="PRU00169"/>
    </source>
</evidence>
<dbReference type="SMART" id="SM00388">
    <property type="entry name" value="HisKA"/>
    <property type="match status" value="1"/>
</dbReference>
<dbReference type="InterPro" id="IPR011006">
    <property type="entry name" value="CheY-like_superfamily"/>
</dbReference>
<comment type="catalytic activity">
    <reaction evidence="1">
        <text>ATP + protein L-histidine = ADP + protein N-phospho-L-histidine.</text>
        <dbReference type="EC" id="2.7.13.3"/>
    </reaction>
</comment>
<dbReference type="InterPro" id="IPR004358">
    <property type="entry name" value="Sig_transdc_His_kin-like_C"/>
</dbReference>
<evidence type="ECO:0000259" key="7">
    <source>
        <dbReference type="PROSITE" id="PS50110"/>
    </source>
</evidence>
<dbReference type="Gene3D" id="1.10.287.130">
    <property type="match status" value="1"/>
</dbReference>
<feature type="modified residue" description="4-aspartylphosphate" evidence="4">
    <location>
        <position position="59"/>
    </location>
</feature>
<dbReference type="RefSeq" id="WP_136082322.1">
    <property type="nucleotide sequence ID" value="NZ_CAAHFG010000004.1"/>
</dbReference>
<dbReference type="CDD" id="cd00075">
    <property type="entry name" value="HATPase"/>
    <property type="match status" value="1"/>
</dbReference>
<dbReference type="Gene3D" id="3.30.565.10">
    <property type="entry name" value="Histidine kinase-like ATPase, C-terminal domain"/>
    <property type="match status" value="1"/>
</dbReference>
<reference evidence="8 9" key="1">
    <citation type="submission" date="2019-04" db="EMBL/GenBank/DDBJ databases">
        <authorList>
            <person name="Van Vliet M D."/>
        </authorList>
    </citation>
    <scope>NUCLEOTIDE SEQUENCE [LARGE SCALE GENOMIC DNA]</scope>
    <source>
        <strain evidence="8 9">F1</strain>
    </source>
</reference>
<keyword evidence="8" id="KW-0418">Kinase</keyword>
<dbReference type="SUPFAM" id="SSF55874">
    <property type="entry name" value="ATPase domain of HSP90 chaperone/DNA topoisomerase II/histidine kinase"/>
    <property type="match status" value="1"/>
</dbReference>
<dbReference type="InterPro" id="IPR003594">
    <property type="entry name" value="HATPase_dom"/>
</dbReference>
<name>A0A6C2UA86_PONDE</name>
<dbReference type="PROSITE" id="PS50109">
    <property type="entry name" value="HIS_KIN"/>
    <property type="match status" value="1"/>
</dbReference>
<evidence type="ECO:0000256" key="5">
    <source>
        <dbReference type="SAM" id="Coils"/>
    </source>
</evidence>
<dbReference type="Proteomes" id="UP000366872">
    <property type="component" value="Unassembled WGS sequence"/>
</dbReference>
<gene>
    <name evidence="8" type="primary">kinE_1</name>
    <name evidence="8" type="ORF">PDESU_05391</name>
</gene>
<dbReference type="InterPro" id="IPR036097">
    <property type="entry name" value="HisK_dim/P_sf"/>
</dbReference>
<accession>A0A6C2UA86</accession>
<dbReference type="CDD" id="cd00082">
    <property type="entry name" value="HisKA"/>
    <property type="match status" value="1"/>
</dbReference>
<keyword evidence="3 4" id="KW-0597">Phosphoprotein</keyword>
<dbReference type="EC" id="2.7.13.3" evidence="2"/>
<dbReference type="SMART" id="SM00387">
    <property type="entry name" value="HATPase_c"/>
    <property type="match status" value="1"/>
</dbReference>
<dbReference type="Pfam" id="PF02518">
    <property type="entry name" value="HATPase_c"/>
    <property type="match status" value="1"/>
</dbReference>
<dbReference type="InterPro" id="IPR005467">
    <property type="entry name" value="His_kinase_dom"/>
</dbReference>
<dbReference type="CDD" id="cd17536">
    <property type="entry name" value="REC_YesN-like"/>
    <property type="match status" value="1"/>
</dbReference>
<evidence type="ECO:0000313" key="9">
    <source>
        <dbReference type="Proteomes" id="UP000366872"/>
    </source>
</evidence>
<dbReference type="PROSITE" id="PS50110">
    <property type="entry name" value="RESPONSE_REGULATORY"/>
    <property type="match status" value="1"/>
</dbReference>
<keyword evidence="5" id="KW-0175">Coiled coil</keyword>
<feature type="domain" description="Histidine kinase" evidence="6">
    <location>
        <begin position="166"/>
        <end position="381"/>
    </location>
</feature>
<organism evidence="8 9">
    <name type="scientific">Pontiella desulfatans</name>
    <dbReference type="NCBI Taxonomy" id="2750659"/>
    <lineage>
        <taxon>Bacteria</taxon>
        <taxon>Pseudomonadati</taxon>
        <taxon>Kiritimatiellota</taxon>
        <taxon>Kiritimatiellia</taxon>
        <taxon>Kiritimatiellales</taxon>
        <taxon>Pontiellaceae</taxon>
        <taxon>Pontiella</taxon>
    </lineage>
</organism>
<evidence type="ECO:0000256" key="2">
    <source>
        <dbReference type="ARBA" id="ARBA00012438"/>
    </source>
</evidence>
<dbReference type="SMART" id="SM00448">
    <property type="entry name" value="REC"/>
    <property type="match status" value="1"/>
</dbReference>
<dbReference type="InterPro" id="IPR001789">
    <property type="entry name" value="Sig_transdc_resp-reg_receiver"/>
</dbReference>
<dbReference type="Gene3D" id="3.40.50.2300">
    <property type="match status" value="1"/>
</dbReference>
<dbReference type="Pfam" id="PF00512">
    <property type="entry name" value="HisKA"/>
    <property type="match status" value="1"/>
</dbReference>
<dbReference type="EMBL" id="CAAHFG010000004">
    <property type="protein sequence ID" value="VGO16799.1"/>
    <property type="molecule type" value="Genomic_DNA"/>
</dbReference>
<keyword evidence="8" id="KW-0808">Transferase</keyword>
<protein>
    <recommendedName>
        <fullName evidence="2">histidine kinase</fullName>
        <ecNumber evidence="2">2.7.13.3</ecNumber>
    </recommendedName>
</protein>
<keyword evidence="9" id="KW-1185">Reference proteome</keyword>
<evidence type="ECO:0000259" key="6">
    <source>
        <dbReference type="PROSITE" id="PS50109"/>
    </source>
</evidence>
<dbReference type="PANTHER" id="PTHR43547">
    <property type="entry name" value="TWO-COMPONENT HISTIDINE KINASE"/>
    <property type="match status" value="1"/>
</dbReference>
<dbReference type="AlphaFoldDB" id="A0A6C2UA86"/>
<dbReference type="InterPro" id="IPR036890">
    <property type="entry name" value="HATPase_C_sf"/>
</dbReference>
<evidence type="ECO:0000313" key="8">
    <source>
        <dbReference type="EMBL" id="VGO16799.1"/>
    </source>
</evidence>
<feature type="domain" description="Response regulatory" evidence="7">
    <location>
        <begin position="11"/>
        <end position="124"/>
    </location>
</feature>
<dbReference type="InterPro" id="IPR003661">
    <property type="entry name" value="HisK_dim/P_dom"/>
</dbReference>
<dbReference type="PANTHER" id="PTHR43547:SF2">
    <property type="entry name" value="HYBRID SIGNAL TRANSDUCTION HISTIDINE KINASE C"/>
    <property type="match status" value="1"/>
</dbReference>
<dbReference type="GO" id="GO:0000155">
    <property type="term" value="F:phosphorelay sensor kinase activity"/>
    <property type="evidence" value="ECO:0007669"/>
    <property type="project" value="InterPro"/>
</dbReference>
<evidence type="ECO:0000256" key="3">
    <source>
        <dbReference type="ARBA" id="ARBA00022553"/>
    </source>
</evidence>
<proteinExistence type="predicted"/>
<dbReference type="PRINTS" id="PR00344">
    <property type="entry name" value="BCTRLSENSOR"/>
</dbReference>
<evidence type="ECO:0000256" key="1">
    <source>
        <dbReference type="ARBA" id="ARBA00000085"/>
    </source>
</evidence>
<feature type="coiled-coil region" evidence="5">
    <location>
        <begin position="126"/>
        <end position="153"/>
    </location>
</feature>
<dbReference type="SUPFAM" id="SSF47384">
    <property type="entry name" value="Homodimeric domain of signal transducing histidine kinase"/>
    <property type="match status" value="1"/>
</dbReference>
<sequence>MIAETKEKLGTVLVIDDERGPRESLRMVLKYDYDMFLADRVDAGVELLREQEPDLVIMDIRMPEKSGIEGLQEIRAINPNVSIVMLTGYGDLDTAQQAIRFGANDYLQKPFDTDEIQAVVKKYVDRSKLHSRKKQAQEELNKMTQSLSREVGKTNKLTSLGAASSELVRDLRNPLTIIRGYLDLLNYELKEKQESTSDEMNEYLDQIETNVERCAELVESWRALGRFDFSQLQRLNLPKLINDCFRDAAAHSDISFSVQVEGIEDQYEMLGERLQVKRALQNLIDNAVEALDQQSSPCIVVLFAISNNDIDIKVKDNGCGVDAQSLRWIFEPFDNTATIEKGAGLGLFITKKVIEEHRGSLQFESRVGEGTIVSVRVPQAHTALGYFSSPDSLVQA</sequence>